<sequence length="106" mass="11112">MCYKRWKTPVNYPDCTGPRNECTKFEPDHDHVQQCDARRGSTSYCDPITQTSQGSSTRRKINCPKHRLPGSTPNSGSSGAAGGAGAAGAGGAGNYSLGVQAPGLRV</sequence>
<keyword evidence="3" id="KW-1185">Reference proteome</keyword>
<protein>
    <submittedName>
        <fullName evidence="2">Uncharacterized protein</fullName>
    </submittedName>
</protein>
<feature type="compositionally biased region" description="Polar residues" evidence="1">
    <location>
        <begin position="40"/>
        <end position="56"/>
    </location>
</feature>
<feature type="compositionally biased region" description="Basic residues" evidence="1">
    <location>
        <begin position="57"/>
        <end position="68"/>
    </location>
</feature>
<evidence type="ECO:0000313" key="2">
    <source>
        <dbReference type="EMBL" id="KZF26147.1"/>
    </source>
</evidence>
<dbReference type="Proteomes" id="UP000076632">
    <property type="component" value="Unassembled WGS sequence"/>
</dbReference>
<accession>A0A165JEX2</accession>
<gene>
    <name evidence="2" type="ORF">L228DRAFT_242568</name>
</gene>
<dbReference type="AlphaFoldDB" id="A0A165JEX2"/>
<dbReference type="RefSeq" id="XP_018191702.1">
    <property type="nucleotide sequence ID" value="XM_018331469.1"/>
</dbReference>
<feature type="compositionally biased region" description="Gly residues" evidence="1">
    <location>
        <begin position="79"/>
        <end position="93"/>
    </location>
</feature>
<evidence type="ECO:0000256" key="1">
    <source>
        <dbReference type="SAM" id="MobiDB-lite"/>
    </source>
</evidence>
<proteinExistence type="predicted"/>
<dbReference type="OrthoDB" id="5300101at2759"/>
<dbReference type="EMBL" id="KV407454">
    <property type="protein sequence ID" value="KZF26147.1"/>
    <property type="molecule type" value="Genomic_DNA"/>
</dbReference>
<feature type="non-terminal residue" evidence="2">
    <location>
        <position position="106"/>
    </location>
</feature>
<name>A0A165JEX2_XYLHT</name>
<evidence type="ECO:0000313" key="3">
    <source>
        <dbReference type="Proteomes" id="UP000076632"/>
    </source>
</evidence>
<reference evidence="2 3" key="1">
    <citation type="journal article" date="2016" name="Fungal Biol.">
        <title>The genome of Xylona heveae provides a window into fungal endophytism.</title>
        <authorList>
            <person name="Gazis R."/>
            <person name="Kuo A."/>
            <person name="Riley R."/>
            <person name="LaButti K."/>
            <person name="Lipzen A."/>
            <person name="Lin J."/>
            <person name="Amirebrahimi M."/>
            <person name="Hesse C.N."/>
            <person name="Spatafora J.W."/>
            <person name="Henrissat B."/>
            <person name="Hainaut M."/>
            <person name="Grigoriev I.V."/>
            <person name="Hibbett D.S."/>
        </authorList>
    </citation>
    <scope>NUCLEOTIDE SEQUENCE [LARGE SCALE GENOMIC DNA]</scope>
    <source>
        <strain evidence="2 3">TC161</strain>
    </source>
</reference>
<organism evidence="2 3">
    <name type="scientific">Xylona heveae (strain CBS 132557 / TC161)</name>
    <dbReference type="NCBI Taxonomy" id="1328760"/>
    <lineage>
        <taxon>Eukaryota</taxon>
        <taxon>Fungi</taxon>
        <taxon>Dikarya</taxon>
        <taxon>Ascomycota</taxon>
        <taxon>Pezizomycotina</taxon>
        <taxon>Xylonomycetes</taxon>
        <taxon>Xylonales</taxon>
        <taxon>Xylonaceae</taxon>
        <taxon>Xylona</taxon>
    </lineage>
</organism>
<dbReference type="InParanoid" id="A0A165JEX2"/>
<dbReference type="GeneID" id="28896606"/>
<feature type="region of interest" description="Disordered" evidence="1">
    <location>
        <begin position="40"/>
        <end position="106"/>
    </location>
</feature>